<evidence type="ECO:0000313" key="1">
    <source>
        <dbReference type="EMBL" id="MCC2030345.1"/>
    </source>
</evidence>
<dbReference type="EMBL" id="JAGTTM010000006">
    <property type="protein sequence ID" value="MCC2030345.1"/>
    <property type="molecule type" value="Genomic_DNA"/>
</dbReference>
<gene>
    <name evidence="1" type="ORF">KEC56_12620</name>
</gene>
<protein>
    <submittedName>
        <fullName evidence="1">Uncharacterized protein</fullName>
    </submittedName>
</protein>
<dbReference type="Proteomes" id="UP001139289">
    <property type="component" value="Unassembled WGS sequence"/>
</dbReference>
<dbReference type="AlphaFoldDB" id="A0A9X1S1M1"/>
<evidence type="ECO:0000313" key="2">
    <source>
        <dbReference type="Proteomes" id="UP001139289"/>
    </source>
</evidence>
<proteinExistence type="predicted"/>
<dbReference type="RefSeq" id="WP_227531231.1">
    <property type="nucleotide sequence ID" value="NZ_JAGTTM010000006.1"/>
</dbReference>
<sequence>MSTKKPDTVTITVLTSGLSLPGPSNPNAIWATAGRTALRGEVVEVERSETLDRNGDSWLDMDDEAQLARWSVVRFRVGDHVEAEGIRYIGEDDERITYRRREREVHEARKIADAVQRKAELNRIYALYGAPDSGQRTLSEG</sequence>
<comment type="caution">
    <text evidence="1">The sequence shown here is derived from an EMBL/GenBank/DDBJ whole genome shotgun (WGS) entry which is preliminary data.</text>
</comment>
<reference evidence="1" key="1">
    <citation type="submission" date="2021-04" db="EMBL/GenBank/DDBJ databases">
        <title>Microbacterium tenobrionis sp. nov. and Microbacterium allomyrinae sp. nov., isolated from larvae of Tenobrio molitor and Allomyrina dichotoma, respectively.</title>
        <authorList>
            <person name="Lee S.D."/>
        </authorList>
    </citation>
    <scope>NUCLEOTIDE SEQUENCE</scope>
    <source>
        <strain evidence="1">YMB-B2</strain>
    </source>
</reference>
<accession>A0A9X1S1M1</accession>
<name>A0A9X1S1M1_9MICO</name>
<keyword evidence="2" id="KW-1185">Reference proteome</keyword>
<organism evidence="1 2">
    <name type="scientific">Microbacterium tenebrionis</name>
    <dbReference type="NCBI Taxonomy" id="2830665"/>
    <lineage>
        <taxon>Bacteria</taxon>
        <taxon>Bacillati</taxon>
        <taxon>Actinomycetota</taxon>
        <taxon>Actinomycetes</taxon>
        <taxon>Micrococcales</taxon>
        <taxon>Microbacteriaceae</taxon>
        <taxon>Microbacterium</taxon>
    </lineage>
</organism>